<gene>
    <name evidence="1" type="ORF">Bca52824_002272</name>
</gene>
<evidence type="ECO:0000313" key="1">
    <source>
        <dbReference type="EMBL" id="KAG2331092.1"/>
    </source>
</evidence>
<accession>A0A8X8BEQ1</accession>
<reference evidence="1 2" key="1">
    <citation type="submission" date="2020-02" db="EMBL/GenBank/DDBJ databases">
        <authorList>
            <person name="Ma Q."/>
            <person name="Huang Y."/>
            <person name="Song X."/>
            <person name="Pei D."/>
        </authorList>
    </citation>
    <scope>NUCLEOTIDE SEQUENCE [LARGE SCALE GENOMIC DNA]</scope>
    <source>
        <strain evidence="1">Sxm20200214</strain>
        <tissue evidence="1">Leaf</tissue>
    </source>
</reference>
<proteinExistence type="predicted"/>
<keyword evidence="2" id="KW-1185">Reference proteome</keyword>
<dbReference type="AlphaFoldDB" id="A0A8X8BEQ1"/>
<organism evidence="1 2">
    <name type="scientific">Brassica carinata</name>
    <name type="common">Ethiopian mustard</name>
    <name type="synonym">Abyssinian cabbage</name>
    <dbReference type="NCBI Taxonomy" id="52824"/>
    <lineage>
        <taxon>Eukaryota</taxon>
        <taxon>Viridiplantae</taxon>
        <taxon>Streptophyta</taxon>
        <taxon>Embryophyta</taxon>
        <taxon>Tracheophyta</taxon>
        <taxon>Spermatophyta</taxon>
        <taxon>Magnoliopsida</taxon>
        <taxon>eudicotyledons</taxon>
        <taxon>Gunneridae</taxon>
        <taxon>Pentapetalae</taxon>
        <taxon>rosids</taxon>
        <taxon>malvids</taxon>
        <taxon>Brassicales</taxon>
        <taxon>Brassicaceae</taxon>
        <taxon>Brassiceae</taxon>
        <taxon>Brassica</taxon>
    </lineage>
</organism>
<dbReference type="Proteomes" id="UP000886595">
    <property type="component" value="Unassembled WGS sequence"/>
</dbReference>
<comment type="caution">
    <text evidence="1">The sequence shown here is derived from an EMBL/GenBank/DDBJ whole genome shotgun (WGS) entry which is preliminary data.</text>
</comment>
<name>A0A8X8BEQ1_BRACI</name>
<dbReference type="EMBL" id="JAAMPC010000001">
    <property type="protein sequence ID" value="KAG2331092.1"/>
    <property type="molecule type" value="Genomic_DNA"/>
</dbReference>
<sequence>MHGELPRNNTPYDLSSNNFVGPLSSKTGLDVFEANARKDKLLITEGFSELGIETSGCPQCHGHERILQRIFAAALASDPVWIMNVIPARKQIQVLA</sequence>
<evidence type="ECO:0000313" key="2">
    <source>
        <dbReference type="Proteomes" id="UP000886595"/>
    </source>
</evidence>
<protein>
    <submittedName>
        <fullName evidence="1">Uncharacterized protein</fullName>
    </submittedName>
</protein>